<gene>
    <name evidence="2" type="ORF">DBZ36_01120</name>
</gene>
<name>A0A420ENM5_9ALTE</name>
<accession>A0A420ENM5</accession>
<evidence type="ECO:0000313" key="3">
    <source>
        <dbReference type="Proteomes" id="UP000286482"/>
    </source>
</evidence>
<evidence type="ECO:0000259" key="1">
    <source>
        <dbReference type="Pfam" id="PF09722"/>
    </source>
</evidence>
<dbReference type="OrthoDB" id="6166782at2"/>
<dbReference type="InterPro" id="IPR024467">
    <property type="entry name" value="Xre/MbcA/ParS-like_toxin-bd"/>
</dbReference>
<dbReference type="Proteomes" id="UP000286482">
    <property type="component" value="Unassembled WGS sequence"/>
</dbReference>
<comment type="caution">
    <text evidence="2">The sequence shown here is derived from an EMBL/GenBank/DDBJ whole genome shotgun (WGS) entry which is preliminary data.</text>
</comment>
<protein>
    <submittedName>
        <fullName evidence="2">DUF2384 domain-containing protein</fullName>
    </submittedName>
</protein>
<reference evidence="2 3" key="1">
    <citation type="submission" date="2018-09" db="EMBL/GenBank/DDBJ databases">
        <authorList>
            <person name="Wang Z."/>
        </authorList>
    </citation>
    <scope>NUCLEOTIDE SEQUENCE [LARGE SCALE GENOMIC DNA]</scope>
    <source>
        <strain evidence="2 3">ALS 81</strain>
    </source>
</reference>
<keyword evidence="3" id="KW-1185">Reference proteome</keyword>
<dbReference type="RefSeq" id="WP_120353080.1">
    <property type="nucleotide sequence ID" value="NZ_RAQO01000001.1"/>
</dbReference>
<feature type="domain" description="Antitoxin Xre/MbcA/ParS-like toxin-binding" evidence="1">
    <location>
        <begin position="10"/>
        <end position="58"/>
    </location>
</feature>
<evidence type="ECO:0000313" key="2">
    <source>
        <dbReference type="EMBL" id="RKF22278.1"/>
    </source>
</evidence>
<organism evidence="2 3">
    <name type="scientific">Alginatibacterium sediminis</name>
    <dbReference type="NCBI Taxonomy" id="2164068"/>
    <lineage>
        <taxon>Bacteria</taxon>
        <taxon>Pseudomonadati</taxon>
        <taxon>Pseudomonadota</taxon>
        <taxon>Gammaproteobacteria</taxon>
        <taxon>Alteromonadales</taxon>
        <taxon>Alteromonadaceae</taxon>
        <taxon>Alginatibacterium</taxon>
    </lineage>
</organism>
<proteinExistence type="predicted"/>
<dbReference type="EMBL" id="RAQO01000001">
    <property type="protein sequence ID" value="RKF22278.1"/>
    <property type="molecule type" value="Genomic_DNA"/>
</dbReference>
<dbReference type="Pfam" id="PF09722">
    <property type="entry name" value="Xre_MbcA_ParS_C"/>
    <property type="match status" value="1"/>
</dbReference>
<sequence length="60" mass="6809">MTKEKVLAYAIEVFGSTQKAERWLTKAKKEFGGESPMAQLEKGNTNEVRKLLDRVANGYF</sequence>
<dbReference type="AlphaFoldDB" id="A0A420ENM5"/>